<name>A0A3N1PTE2_9GAMM</name>
<keyword evidence="3" id="KW-0067">ATP-binding</keyword>
<organism evidence="5 6">
    <name type="scientific">Gallaecimonas pentaromativorans</name>
    <dbReference type="NCBI Taxonomy" id="584787"/>
    <lineage>
        <taxon>Bacteria</taxon>
        <taxon>Pseudomonadati</taxon>
        <taxon>Pseudomonadota</taxon>
        <taxon>Gammaproteobacteria</taxon>
        <taxon>Enterobacterales</taxon>
        <taxon>Gallaecimonadaceae</taxon>
        <taxon>Gallaecimonas</taxon>
    </lineage>
</organism>
<evidence type="ECO:0000256" key="1">
    <source>
        <dbReference type="ARBA" id="ARBA00022741"/>
    </source>
</evidence>
<dbReference type="GO" id="GO:0016787">
    <property type="term" value="F:hydrolase activity"/>
    <property type="evidence" value="ECO:0007669"/>
    <property type="project" value="UniProtKB-KW"/>
</dbReference>
<dbReference type="Pfam" id="PF02682">
    <property type="entry name" value="CT_C_D"/>
    <property type="match status" value="1"/>
</dbReference>
<keyword evidence="1" id="KW-0547">Nucleotide-binding</keyword>
<dbReference type="AlphaFoldDB" id="A0A3N1PTE2"/>
<dbReference type="PANTHER" id="PTHR34698">
    <property type="entry name" value="5-OXOPROLINASE SUBUNIT B"/>
    <property type="match status" value="1"/>
</dbReference>
<dbReference type="SUPFAM" id="SSF50891">
    <property type="entry name" value="Cyclophilin-like"/>
    <property type="match status" value="1"/>
</dbReference>
<dbReference type="Gene3D" id="2.40.100.10">
    <property type="entry name" value="Cyclophilin-like"/>
    <property type="match status" value="1"/>
</dbReference>
<evidence type="ECO:0000313" key="6">
    <source>
        <dbReference type="Proteomes" id="UP000268033"/>
    </source>
</evidence>
<reference evidence="5 6" key="1">
    <citation type="submission" date="2018-11" db="EMBL/GenBank/DDBJ databases">
        <title>Genomic Encyclopedia of Type Strains, Phase IV (KMG-IV): sequencing the most valuable type-strain genomes for metagenomic binning, comparative biology and taxonomic classification.</title>
        <authorList>
            <person name="Goeker M."/>
        </authorList>
    </citation>
    <scope>NUCLEOTIDE SEQUENCE [LARGE SCALE GENOMIC DNA]</scope>
    <source>
        <strain evidence="5 6">DSM 21945</strain>
    </source>
</reference>
<comment type="caution">
    <text evidence="5">The sequence shown here is derived from an EMBL/GenBank/DDBJ whole genome shotgun (WGS) entry which is preliminary data.</text>
</comment>
<gene>
    <name evidence="5" type="ORF">EDC28_102379</name>
</gene>
<dbReference type="InterPro" id="IPR010016">
    <property type="entry name" value="PxpB"/>
</dbReference>
<dbReference type="GO" id="GO:0005524">
    <property type="term" value="F:ATP binding"/>
    <property type="evidence" value="ECO:0007669"/>
    <property type="project" value="UniProtKB-KW"/>
</dbReference>
<dbReference type="SMART" id="SM00796">
    <property type="entry name" value="AHS1"/>
    <property type="match status" value="1"/>
</dbReference>
<feature type="domain" description="Carboxyltransferase" evidence="4">
    <location>
        <begin position="3"/>
        <end position="197"/>
    </location>
</feature>
<evidence type="ECO:0000259" key="4">
    <source>
        <dbReference type="SMART" id="SM00796"/>
    </source>
</evidence>
<keyword evidence="2" id="KW-0378">Hydrolase</keyword>
<evidence type="ECO:0000256" key="3">
    <source>
        <dbReference type="ARBA" id="ARBA00022840"/>
    </source>
</evidence>
<evidence type="ECO:0000256" key="2">
    <source>
        <dbReference type="ARBA" id="ARBA00022801"/>
    </source>
</evidence>
<dbReference type="RefSeq" id="WP_123420824.1">
    <property type="nucleotide sequence ID" value="NZ_RJUL01000002.1"/>
</dbReference>
<accession>A0A3N1PTE2</accession>
<keyword evidence="6" id="KW-1185">Reference proteome</keyword>
<proteinExistence type="predicted"/>
<sequence>MNLTWSALGDRALVLTLDQCDTQAQRQLHWLAKQLAACQGVSETVPGMGNLTLLLESPACPMAPVAQKALALWQERPEAANVGKLHRIPVRYKGPDLHQVAEYTGLTEDKVIARHSQVVYEVAFVGFMPGFAYLTGMDKRLAMPRRAEPRLQVPAGAVAIAGQQTGIYPRQSPGGWQIIGYTDSPLFDINQRPPALLQPGDQIQFEVSRD</sequence>
<dbReference type="Proteomes" id="UP000268033">
    <property type="component" value="Unassembled WGS sequence"/>
</dbReference>
<evidence type="ECO:0000313" key="5">
    <source>
        <dbReference type="EMBL" id="ROQ30000.1"/>
    </source>
</evidence>
<protein>
    <submittedName>
        <fullName evidence="5">KipI family sensor histidine kinase inhibitor</fullName>
    </submittedName>
</protein>
<dbReference type="InterPro" id="IPR029000">
    <property type="entry name" value="Cyclophilin-like_dom_sf"/>
</dbReference>
<dbReference type="NCBIfam" id="TIGR00370">
    <property type="entry name" value="5-oxoprolinase subunit PxpB"/>
    <property type="match status" value="1"/>
</dbReference>
<dbReference type="PANTHER" id="PTHR34698:SF2">
    <property type="entry name" value="5-OXOPROLINASE SUBUNIT B"/>
    <property type="match status" value="1"/>
</dbReference>
<dbReference type="EMBL" id="RJUL01000002">
    <property type="protein sequence ID" value="ROQ30000.1"/>
    <property type="molecule type" value="Genomic_DNA"/>
</dbReference>
<dbReference type="STRING" id="584787.GCA_001247655_02326"/>
<dbReference type="InterPro" id="IPR003833">
    <property type="entry name" value="CT_C_D"/>
</dbReference>
<dbReference type="SUPFAM" id="SSF160467">
    <property type="entry name" value="PH0987 N-terminal domain-like"/>
    <property type="match status" value="1"/>
</dbReference>